<dbReference type="RefSeq" id="WP_074952862.1">
    <property type="nucleotide sequence ID" value="NZ_BJXR01000069.1"/>
</dbReference>
<dbReference type="STRING" id="1334629.MFUL124B02_21840"/>
<feature type="signal peptide" evidence="1">
    <location>
        <begin position="1"/>
        <end position="19"/>
    </location>
</feature>
<evidence type="ECO:0000313" key="3">
    <source>
        <dbReference type="EMBL" id="SET89110.1"/>
    </source>
</evidence>
<gene>
    <name evidence="2" type="ORF">MFU01_78460</name>
    <name evidence="3" type="ORF">SAMN05443572_103686</name>
</gene>
<comment type="caution">
    <text evidence="2">The sequence shown here is derived from an EMBL/GenBank/DDBJ whole genome shotgun (WGS) entry which is preliminary data.</text>
</comment>
<keyword evidence="4" id="KW-1185">Reference proteome</keyword>
<evidence type="ECO:0000313" key="4">
    <source>
        <dbReference type="Proteomes" id="UP000183760"/>
    </source>
</evidence>
<dbReference type="EMBL" id="BJXR01000069">
    <property type="protein sequence ID" value="GEN12809.1"/>
    <property type="molecule type" value="Genomic_DNA"/>
</dbReference>
<evidence type="ECO:0000313" key="5">
    <source>
        <dbReference type="Proteomes" id="UP000321514"/>
    </source>
</evidence>
<protein>
    <submittedName>
        <fullName evidence="3">TolB amino-terminal domain-containing protein</fullName>
    </submittedName>
</protein>
<evidence type="ECO:0000313" key="2">
    <source>
        <dbReference type="EMBL" id="GEN12809.1"/>
    </source>
</evidence>
<dbReference type="Proteomes" id="UP000321514">
    <property type="component" value="Unassembled WGS sequence"/>
</dbReference>
<dbReference type="AlphaFoldDB" id="A0A511TF55"/>
<accession>A0A511TF55</accession>
<keyword evidence="1" id="KW-0732">Signal</keyword>
<sequence length="480" mass="53793">MSPARALLLLLLCAQTTLAATPSKPPPGPAAVMPFRNLNGDTSMDWLARGMTETLISDLRASGRVQVVEREQLEAALAELNAQERQQLTESSAVRVGRLVGARTLVLGSIQRADQQVRINARFIDVETGVVLDTAKVTGPLERIFALQDEVCGRLLREPVKPRAGRPSGKAAVLALETYGRAMATTSPDERAWLLRATLAGSPDFAYAQEELSRMDQRLAELARKVEPEVKDEESRLRVVLEDLKRPADERSAAALQLLNLTRARGRWRTLIRDSERILALDLPEHLGRRPSEEASLYRFQAFGYLDDWDAQRVAGEDFLRRWPLSPMAAYVDLMLRTTASNVAAGQWAFEKMRADLATEEQAAALRITALEKKGQPTQEEHRKIAIRRCLEHNNHPRFRVHALAPCRTYYETWSASATTPAQKNDLRYAREAELTSLVGLRRYAEARERLAAFRQEDPDGERISHARATVLNIGAHEEE</sequence>
<dbReference type="InterPro" id="IPR005534">
    <property type="entry name" value="Curli_assmbl/transp-comp_CsgG"/>
</dbReference>
<reference evidence="3 4" key="1">
    <citation type="submission" date="2016-10" db="EMBL/GenBank/DDBJ databases">
        <authorList>
            <person name="Varghese N."/>
            <person name="Submissions S."/>
        </authorList>
    </citation>
    <scope>NUCLEOTIDE SEQUENCE [LARGE SCALE GENOMIC DNA]</scope>
    <source>
        <strain evidence="3 4">DSM 16525</strain>
    </source>
</reference>
<evidence type="ECO:0000256" key="1">
    <source>
        <dbReference type="SAM" id="SignalP"/>
    </source>
</evidence>
<dbReference type="Proteomes" id="UP000183760">
    <property type="component" value="Unassembled WGS sequence"/>
</dbReference>
<dbReference type="SUPFAM" id="SSF52964">
    <property type="entry name" value="TolB, N-terminal domain"/>
    <property type="match status" value="1"/>
</dbReference>
<dbReference type="Gene3D" id="3.40.50.10610">
    <property type="entry name" value="ABC-type transport auxiliary lipoprotein component"/>
    <property type="match status" value="1"/>
</dbReference>
<feature type="chain" id="PRO_5022788176" evidence="1">
    <location>
        <begin position="20"/>
        <end position="480"/>
    </location>
</feature>
<dbReference type="OrthoDB" id="5508030at2"/>
<dbReference type="GO" id="GO:0030288">
    <property type="term" value="C:outer membrane-bounded periplasmic space"/>
    <property type="evidence" value="ECO:0007669"/>
    <property type="project" value="InterPro"/>
</dbReference>
<name>A0A511TF55_MYXFU</name>
<organism evidence="2 5">
    <name type="scientific">Myxococcus fulvus</name>
    <dbReference type="NCBI Taxonomy" id="33"/>
    <lineage>
        <taxon>Bacteria</taxon>
        <taxon>Pseudomonadati</taxon>
        <taxon>Myxococcota</taxon>
        <taxon>Myxococcia</taxon>
        <taxon>Myxococcales</taxon>
        <taxon>Cystobacterineae</taxon>
        <taxon>Myxococcaceae</taxon>
        <taxon>Myxococcus</taxon>
    </lineage>
</organism>
<proteinExistence type="predicted"/>
<dbReference type="EMBL" id="FOIB01000003">
    <property type="protein sequence ID" value="SET89110.1"/>
    <property type="molecule type" value="Genomic_DNA"/>
</dbReference>
<reference evidence="2 5" key="2">
    <citation type="submission" date="2019-07" db="EMBL/GenBank/DDBJ databases">
        <title>Whole genome shotgun sequence of Myxococcus fulvus NBRC 100333.</title>
        <authorList>
            <person name="Hosoyama A."/>
            <person name="Uohara A."/>
            <person name="Ohji S."/>
            <person name="Ichikawa N."/>
        </authorList>
    </citation>
    <scope>NUCLEOTIDE SEQUENCE [LARGE SCALE GENOMIC DNA]</scope>
    <source>
        <strain evidence="2 5">NBRC 100333</strain>
    </source>
</reference>
<dbReference type="Pfam" id="PF03783">
    <property type="entry name" value="CsgG"/>
    <property type="match status" value="1"/>
</dbReference>